<evidence type="ECO:0000313" key="9">
    <source>
        <dbReference type="Proteomes" id="UP000307217"/>
    </source>
</evidence>
<dbReference type="InterPro" id="IPR017871">
    <property type="entry name" value="ABC_transporter-like_CS"/>
</dbReference>
<dbReference type="RefSeq" id="WP_138592356.1">
    <property type="nucleotide sequence ID" value="NZ_PNBW01000062.1"/>
</dbReference>
<dbReference type="SUPFAM" id="SSF52540">
    <property type="entry name" value="P-loop containing nucleoside triphosphate hydrolases"/>
    <property type="match status" value="1"/>
</dbReference>
<comment type="similarity">
    <text evidence="4">Belongs to the ABC transporter superfamily. Macrolide exporter (TC 3.A.1.122) family.</text>
</comment>
<dbReference type="AlphaFoldDB" id="A0A5S3V742"/>
<keyword evidence="8" id="KW-1185">Reference proteome</keyword>
<evidence type="ECO:0000256" key="3">
    <source>
        <dbReference type="ARBA" id="ARBA00022840"/>
    </source>
</evidence>
<feature type="domain" description="ABC transporter" evidence="5">
    <location>
        <begin position="2"/>
        <end position="238"/>
    </location>
</feature>
<keyword evidence="2" id="KW-0547">Nucleotide-binding</keyword>
<dbReference type="PROSITE" id="PS50893">
    <property type="entry name" value="ABC_TRANSPORTER_2"/>
    <property type="match status" value="1"/>
</dbReference>
<reference evidence="8 9" key="2">
    <citation type="submission" date="2019-06" db="EMBL/GenBank/DDBJ databases">
        <title>Co-occurence of chitin degradation, pigmentation and bioactivity in marine Pseudoalteromonas.</title>
        <authorList>
            <person name="Sonnenschein E.C."/>
            <person name="Bech P.K."/>
        </authorList>
    </citation>
    <scope>NUCLEOTIDE SEQUENCE [LARGE SCALE GENOMIC DNA]</scope>
    <source>
        <strain evidence="9">S3790</strain>
        <strain evidence="8">S3895</strain>
    </source>
</reference>
<gene>
    <name evidence="6" type="ORF">CWC19_13520</name>
    <name evidence="7" type="ORF">CWC20_13515</name>
</gene>
<dbReference type="EMBL" id="PNBW01000062">
    <property type="protein sequence ID" value="TMO73328.1"/>
    <property type="molecule type" value="Genomic_DNA"/>
</dbReference>
<dbReference type="GO" id="GO:0005524">
    <property type="term" value="F:ATP binding"/>
    <property type="evidence" value="ECO:0007669"/>
    <property type="project" value="UniProtKB-KW"/>
</dbReference>
<dbReference type="PROSITE" id="PS00211">
    <property type="entry name" value="ABC_TRANSPORTER_1"/>
    <property type="match status" value="1"/>
</dbReference>
<evidence type="ECO:0000313" key="7">
    <source>
        <dbReference type="EMBL" id="TMO73328.1"/>
    </source>
</evidence>
<dbReference type="Proteomes" id="UP000307164">
    <property type="component" value="Unassembled WGS sequence"/>
</dbReference>
<dbReference type="GO" id="GO:0016887">
    <property type="term" value="F:ATP hydrolysis activity"/>
    <property type="evidence" value="ECO:0007669"/>
    <property type="project" value="InterPro"/>
</dbReference>
<dbReference type="CDD" id="cd03255">
    <property type="entry name" value="ABC_MJ0796_LolCDE_FtsE"/>
    <property type="match status" value="1"/>
</dbReference>
<reference evidence="8 9" key="1">
    <citation type="submission" date="2018-01" db="EMBL/GenBank/DDBJ databases">
        <authorList>
            <person name="Paulsen S."/>
            <person name="Gram L.K."/>
        </authorList>
    </citation>
    <scope>NUCLEOTIDE SEQUENCE [LARGE SCALE GENOMIC DNA]</scope>
    <source>
        <strain evidence="6 9">S3790</strain>
        <strain evidence="7 8">S3895</strain>
    </source>
</reference>
<dbReference type="InterPro" id="IPR027417">
    <property type="entry name" value="P-loop_NTPase"/>
</dbReference>
<accession>A0A5S3V742</accession>
<sequence>MIKLTKINKIFADKHQSFHCLKDIDLSIGQGEFTVIAGPSGSGKSTLLNIMGMLDKPTSGNYLFDEKDVAQFSSNKLADIRRDKIGFVFQAYNLMPVLTALENTEMIMEFSGVSKKERKQRAIETLEAVGLGEFKNRFPAQLSGGQQQRVAVARAIAAQPLLVIADEPTANLDSQSTESLLDLMVSLNEKLGITFIFSSHDPRVIERAHRVIHLQDGKVIRDEQLADMSAGHPQAAMSS</sequence>
<evidence type="ECO:0000256" key="4">
    <source>
        <dbReference type="ARBA" id="ARBA00038388"/>
    </source>
</evidence>
<dbReference type="SMART" id="SM00382">
    <property type="entry name" value="AAA"/>
    <property type="match status" value="1"/>
</dbReference>
<dbReference type="FunFam" id="3.40.50.300:FF:000032">
    <property type="entry name" value="Export ABC transporter ATP-binding protein"/>
    <property type="match status" value="1"/>
</dbReference>
<evidence type="ECO:0000256" key="1">
    <source>
        <dbReference type="ARBA" id="ARBA00022448"/>
    </source>
</evidence>
<dbReference type="OrthoDB" id="9801477at2"/>
<dbReference type="Proteomes" id="UP000307217">
    <property type="component" value="Unassembled WGS sequence"/>
</dbReference>
<evidence type="ECO:0000313" key="6">
    <source>
        <dbReference type="EMBL" id="TMO67555.1"/>
    </source>
</evidence>
<evidence type="ECO:0000259" key="5">
    <source>
        <dbReference type="PROSITE" id="PS50893"/>
    </source>
</evidence>
<keyword evidence="1" id="KW-0813">Transport</keyword>
<reference evidence="6" key="3">
    <citation type="submission" date="2019-09" db="EMBL/GenBank/DDBJ databases">
        <title>Co-occurence of chitin degradation, pigmentation and bioactivity in marine Pseudoalteromonas.</title>
        <authorList>
            <person name="Sonnenschein E.C."/>
            <person name="Bech P.K."/>
        </authorList>
    </citation>
    <scope>NUCLEOTIDE SEQUENCE</scope>
    <source>
        <strain evidence="6">S3790</strain>
        <strain evidence="7">S3895</strain>
    </source>
</reference>
<keyword evidence="3 6" id="KW-0067">ATP-binding</keyword>
<protein>
    <submittedName>
        <fullName evidence="6">Macrolide ABC transporter ATP-binding protein</fullName>
    </submittedName>
</protein>
<dbReference type="InterPro" id="IPR015854">
    <property type="entry name" value="ABC_transpr_LolD-like"/>
</dbReference>
<dbReference type="GO" id="GO:1902495">
    <property type="term" value="C:transmembrane transporter complex"/>
    <property type="evidence" value="ECO:0007669"/>
    <property type="project" value="UniProtKB-ARBA"/>
</dbReference>
<dbReference type="PANTHER" id="PTHR24220:SF86">
    <property type="entry name" value="ABC TRANSPORTER ABCH.1"/>
    <property type="match status" value="1"/>
</dbReference>
<comment type="caution">
    <text evidence="6">The sequence shown here is derived from an EMBL/GenBank/DDBJ whole genome shotgun (WGS) entry which is preliminary data.</text>
</comment>
<evidence type="ECO:0000256" key="2">
    <source>
        <dbReference type="ARBA" id="ARBA00022741"/>
    </source>
</evidence>
<dbReference type="Gene3D" id="3.40.50.300">
    <property type="entry name" value="P-loop containing nucleotide triphosphate hydrolases"/>
    <property type="match status" value="1"/>
</dbReference>
<dbReference type="InterPro" id="IPR003593">
    <property type="entry name" value="AAA+_ATPase"/>
</dbReference>
<organism evidence="6 9">
    <name type="scientific">Pseudoalteromonas aurantia</name>
    <dbReference type="NCBI Taxonomy" id="43654"/>
    <lineage>
        <taxon>Bacteria</taxon>
        <taxon>Pseudomonadati</taxon>
        <taxon>Pseudomonadota</taxon>
        <taxon>Gammaproteobacteria</taxon>
        <taxon>Alteromonadales</taxon>
        <taxon>Pseudoalteromonadaceae</taxon>
        <taxon>Pseudoalteromonas</taxon>
    </lineage>
</organism>
<name>A0A5S3V742_9GAMM</name>
<dbReference type="EMBL" id="PNBX01000055">
    <property type="protein sequence ID" value="TMO67555.1"/>
    <property type="molecule type" value="Genomic_DNA"/>
</dbReference>
<dbReference type="InterPro" id="IPR017911">
    <property type="entry name" value="MacB-like_ATP-bd"/>
</dbReference>
<dbReference type="GO" id="GO:0022857">
    <property type="term" value="F:transmembrane transporter activity"/>
    <property type="evidence" value="ECO:0007669"/>
    <property type="project" value="TreeGrafter"/>
</dbReference>
<dbReference type="InterPro" id="IPR003439">
    <property type="entry name" value="ABC_transporter-like_ATP-bd"/>
</dbReference>
<evidence type="ECO:0000313" key="8">
    <source>
        <dbReference type="Proteomes" id="UP000307164"/>
    </source>
</evidence>
<dbReference type="GO" id="GO:0005886">
    <property type="term" value="C:plasma membrane"/>
    <property type="evidence" value="ECO:0007669"/>
    <property type="project" value="TreeGrafter"/>
</dbReference>
<dbReference type="PANTHER" id="PTHR24220">
    <property type="entry name" value="IMPORT ATP-BINDING PROTEIN"/>
    <property type="match status" value="1"/>
</dbReference>
<proteinExistence type="inferred from homology"/>
<dbReference type="Pfam" id="PF00005">
    <property type="entry name" value="ABC_tran"/>
    <property type="match status" value="1"/>
</dbReference>